<dbReference type="Pfam" id="PF00005">
    <property type="entry name" value="ABC_tran"/>
    <property type="match status" value="1"/>
</dbReference>
<gene>
    <name evidence="6" type="ORF">ENW83_04270</name>
</gene>
<organism evidence="6">
    <name type="scientific">Fervidicoccus fontis</name>
    <dbReference type="NCBI Taxonomy" id="683846"/>
    <lineage>
        <taxon>Archaea</taxon>
        <taxon>Thermoproteota</taxon>
        <taxon>Thermoprotei</taxon>
        <taxon>Fervidicoccales</taxon>
        <taxon>Fervidicoccaceae</taxon>
        <taxon>Fervidicoccus</taxon>
    </lineage>
</organism>
<evidence type="ECO:0000256" key="3">
    <source>
        <dbReference type="ARBA" id="ARBA00022741"/>
    </source>
</evidence>
<protein>
    <submittedName>
        <fullName evidence="6">Metal ABC transporter ATP-binding protein</fullName>
    </submittedName>
</protein>
<comment type="caution">
    <text evidence="6">The sequence shown here is derived from an EMBL/GenBank/DDBJ whole genome shotgun (WGS) entry which is preliminary data.</text>
</comment>
<dbReference type="GO" id="GO:0005524">
    <property type="term" value="F:ATP binding"/>
    <property type="evidence" value="ECO:0007669"/>
    <property type="project" value="UniProtKB-KW"/>
</dbReference>
<dbReference type="AlphaFoldDB" id="A0A7J3SM27"/>
<dbReference type="PROSITE" id="PS00211">
    <property type="entry name" value="ABC_TRANSPORTER_1"/>
    <property type="match status" value="1"/>
</dbReference>
<dbReference type="InterPro" id="IPR017871">
    <property type="entry name" value="ABC_transporter-like_CS"/>
</dbReference>
<dbReference type="SUPFAM" id="SSF52540">
    <property type="entry name" value="P-loop containing nucleoside triphosphate hydrolases"/>
    <property type="match status" value="1"/>
</dbReference>
<dbReference type="InterPro" id="IPR050153">
    <property type="entry name" value="Metal_Ion_Import_ABC"/>
</dbReference>
<dbReference type="InterPro" id="IPR027417">
    <property type="entry name" value="P-loop_NTPase"/>
</dbReference>
<dbReference type="GO" id="GO:0016887">
    <property type="term" value="F:ATP hydrolysis activity"/>
    <property type="evidence" value="ECO:0007669"/>
    <property type="project" value="InterPro"/>
</dbReference>
<name>A0A7J3SM27_9CREN</name>
<sequence length="265" mass="29511">MEAIYEPSLSVEYLTISYNGEPILEDLYFGYSGNGMIQVIGPNGAGKSTLLRSIAGLMKPKKGIVRINGTDITAKPFLASRFLSFVPQLTIADRSITFPITAGELLLFELRVSGEKLSKKSSREKIISVAEIVGLSSEELEMDLRAMSGGQKQKVFIARALIHDRPMLLLDEPLSSIDPASRAEIAEKISELSKKKLVVVTSHDPMAFMESTARILLVNRKTYFFGTPEEVLKEDVLEKIYGRMIVKNGRHVHFFDDSCVHNMKK</sequence>
<keyword evidence="4 6" id="KW-0067">ATP-binding</keyword>
<dbReference type="PANTHER" id="PTHR42734">
    <property type="entry name" value="METAL TRANSPORT SYSTEM ATP-BINDING PROTEIN TM_0124-RELATED"/>
    <property type="match status" value="1"/>
</dbReference>
<dbReference type="PROSITE" id="PS50893">
    <property type="entry name" value="ABC_TRANSPORTER_2"/>
    <property type="match status" value="1"/>
</dbReference>
<dbReference type="SMART" id="SM00382">
    <property type="entry name" value="AAA"/>
    <property type="match status" value="1"/>
</dbReference>
<dbReference type="PANTHER" id="PTHR42734:SF5">
    <property type="entry name" value="IRON TRANSPORT SYSTEM ATP-BINDING PROTEIN HI_0361-RELATED"/>
    <property type="match status" value="1"/>
</dbReference>
<keyword evidence="3" id="KW-0547">Nucleotide-binding</keyword>
<dbReference type="Gene3D" id="3.40.50.300">
    <property type="entry name" value="P-loop containing nucleotide triphosphate hydrolases"/>
    <property type="match status" value="1"/>
</dbReference>
<evidence type="ECO:0000256" key="1">
    <source>
        <dbReference type="ARBA" id="ARBA00005417"/>
    </source>
</evidence>
<reference evidence="6" key="1">
    <citation type="journal article" date="2020" name="mSystems">
        <title>Genome- and Community-Level Interaction Insights into Carbon Utilization and Element Cycling Functions of Hydrothermarchaeota in Hydrothermal Sediment.</title>
        <authorList>
            <person name="Zhou Z."/>
            <person name="Liu Y."/>
            <person name="Xu W."/>
            <person name="Pan J."/>
            <person name="Luo Z.H."/>
            <person name="Li M."/>
        </authorList>
    </citation>
    <scope>NUCLEOTIDE SEQUENCE [LARGE SCALE GENOMIC DNA]</scope>
    <source>
        <strain evidence="6">SpSt-885</strain>
    </source>
</reference>
<dbReference type="InterPro" id="IPR003593">
    <property type="entry name" value="AAA+_ATPase"/>
</dbReference>
<evidence type="ECO:0000259" key="5">
    <source>
        <dbReference type="PROSITE" id="PS50893"/>
    </source>
</evidence>
<accession>A0A7J3SM27</accession>
<feature type="domain" description="ABC transporter" evidence="5">
    <location>
        <begin position="9"/>
        <end position="244"/>
    </location>
</feature>
<keyword evidence="2" id="KW-0813">Transport</keyword>
<evidence type="ECO:0000256" key="2">
    <source>
        <dbReference type="ARBA" id="ARBA00022448"/>
    </source>
</evidence>
<comment type="similarity">
    <text evidence="1">Belongs to the ABC transporter superfamily.</text>
</comment>
<evidence type="ECO:0000313" key="6">
    <source>
        <dbReference type="EMBL" id="HGZ60403.1"/>
    </source>
</evidence>
<dbReference type="InterPro" id="IPR003439">
    <property type="entry name" value="ABC_transporter-like_ATP-bd"/>
</dbReference>
<evidence type="ECO:0000256" key="4">
    <source>
        <dbReference type="ARBA" id="ARBA00022840"/>
    </source>
</evidence>
<dbReference type="EMBL" id="DTLS01000123">
    <property type="protein sequence ID" value="HGZ60403.1"/>
    <property type="molecule type" value="Genomic_DNA"/>
</dbReference>
<proteinExistence type="inferred from homology"/>